<evidence type="ECO:0000313" key="12">
    <source>
        <dbReference type="EMBL" id="CAG5001323.1"/>
    </source>
</evidence>
<dbReference type="CDD" id="cd00190">
    <property type="entry name" value="Tryp_SPc"/>
    <property type="match status" value="1"/>
</dbReference>
<keyword evidence="13" id="KW-1185">Reference proteome</keyword>
<dbReference type="InterPro" id="IPR033116">
    <property type="entry name" value="TRYPSIN_SER"/>
</dbReference>
<evidence type="ECO:0000256" key="10">
    <source>
        <dbReference type="SAM" id="SignalP"/>
    </source>
</evidence>
<dbReference type="EMBL" id="CAJQZP010000945">
    <property type="protein sequence ID" value="CAG5001323.1"/>
    <property type="molecule type" value="Genomic_DNA"/>
</dbReference>
<dbReference type="GO" id="GO:0016485">
    <property type="term" value="P:protein processing"/>
    <property type="evidence" value="ECO:0007669"/>
    <property type="project" value="UniProtKB-ARBA"/>
</dbReference>
<dbReference type="PANTHER" id="PTHR24252:SF7">
    <property type="entry name" value="HYALIN"/>
    <property type="match status" value="1"/>
</dbReference>
<accession>A0A8S3X4B5</accession>
<evidence type="ECO:0000256" key="3">
    <source>
        <dbReference type="ARBA" id="ARBA00022670"/>
    </source>
</evidence>
<comment type="caution">
    <text evidence="12">The sequence shown here is derived from an EMBL/GenBank/DDBJ whole genome shotgun (WGS) entry which is preliminary data.</text>
</comment>
<dbReference type="GO" id="GO:0005576">
    <property type="term" value="C:extracellular region"/>
    <property type="evidence" value="ECO:0007669"/>
    <property type="project" value="UniProtKB-SubCell"/>
</dbReference>
<dbReference type="OrthoDB" id="6380398at2759"/>
<evidence type="ECO:0000256" key="8">
    <source>
        <dbReference type="ARBA" id="ARBA00038868"/>
    </source>
</evidence>
<dbReference type="PROSITE" id="PS00134">
    <property type="entry name" value="TRYPSIN_HIS"/>
    <property type="match status" value="1"/>
</dbReference>
<feature type="signal peptide" evidence="10">
    <location>
        <begin position="1"/>
        <end position="21"/>
    </location>
</feature>
<evidence type="ECO:0000259" key="11">
    <source>
        <dbReference type="PROSITE" id="PS50240"/>
    </source>
</evidence>
<proteinExistence type="predicted"/>
<gene>
    <name evidence="12" type="ORF">PAPOLLO_LOCUS13889</name>
</gene>
<reference evidence="12" key="1">
    <citation type="submission" date="2021-04" db="EMBL/GenBank/DDBJ databases">
        <authorList>
            <person name="Tunstrom K."/>
        </authorList>
    </citation>
    <scope>NUCLEOTIDE SEQUENCE</scope>
</reference>
<dbReference type="GO" id="GO:0004252">
    <property type="term" value="F:serine-type endopeptidase activity"/>
    <property type="evidence" value="ECO:0007669"/>
    <property type="project" value="UniProtKB-EC"/>
</dbReference>
<dbReference type="SMART" id="SM00020">
    <property type="entry name" value="Tryp_SPc"/>
    <property type="match status" value="1"/>
</dbReference>
<dbReference type="FunFam" id="2.40.10.10:FF:000047">
    <property type="entry name" value="Trypsin eta"/>
    <property type="match status" value="1"/>
</dbReference>
<dbReference type="Proteomes" id="UP000691718">
    <property type="component" value="Unassembled WGS sequence"/>
</dbReference>
<dbReference type="InterPro" id="IPR018114">
    <property type="entry name" value="TRYPSIN_HIS"/>
</dbReference>
<dbReference type="Pfam" id="PF00089">
    <property type="entry name" value="Trypsin"/>
    <property type="match status" value="1"/>
</dbReference>
<dbReference type="AlphaFoldDB" id="A0A8S3X4B5"/>
<dbReference type="PROSITE" id="PS00135">
    <property type="entry name" value="TRYPSIN_SER"/>
    <property type="match status" value="1"/>
</dbReference>
<feature type="domain" description="Peptidase S1" evidence="11">
    <location>
        <begin position="150"/>
        <end position="401"/>
    </location>
</feature>
<evidence type="ECO:0000256" key="2">
    <source>
        <dbReference type="ARBA" id="ARBA00022525"/>
    </source>
</evidence>
<keyword evidence="10" id="KW-0732">Signal</keyword>
<feature type="chain" id="PRO_5035882930" description="trypsin" evidence="10">
    <location>
        <begin position="22"/>
        <end position="404"/>
    </location>
</feature>
<evidence type="ECO:0000256" key="9">
    <source>
        <dbReference type="RuleBase" id="RU363034"/>
    </source>
</evidence>
<comment type="subcellular location">
    <subcellularLocation>
        <location evidence="1">Secreted</location>
    </subcellularLocation>
</comment>
<dbReference type="EC" id="3.4.21.4" evidence="8"/>
<keyword evidence="4 9" id="KW-0378">Hydrolase</keyword>
<evidence type="ECO:0000313" key="13">
    <source>
        <dbReference type="Proteomes" id="UP000691718"/>
    </source>
</evidence>
<dbReference type="PANTHER" id="PTHR24252">
    <property type="entry name" value="ACROSIN-RELATED"/>
    <property type="match status" value="1"/>
</dbReference>
<evidence type="ECO:0000256" key="4">
    <source>
        <dbReference type="ARBA" id="ARBA00022801"/>
    </source>
</evidence>
<keyword evidence="6" id="KW-1015">Disulfide bond</keyword>
<keyword evidence="3 9" id="KW-0645">Protease</keyword>
<dbReference type="PROSITE" id="PS50240">
    <property type="entry name" value="TRYPSIN_DOM"/>
    <property type="match status" value="1"/>
</dbReference>
<evidence type="ECO:0000256" key="7">
    <source>
        <dbReference type="ARBA" id="ARBA00036320"/>
    </source>
</evidence>
<evidence type="ECO:0000256" key="5">
    <source>
        <dbReference type="ARBA" id="ARBA00022825"/>
    </source>
</evidence>
<evidence type="ECO:0000256" key="1">
    <source>
        <dbReference type="ARBA" id="ARBA00004613"/>
    </source>
</evidence>
<comment type="catalytic activity">
    <reaction evidence="7">
        <text>Preferential cleavage: Arg-|-Xaa, Lys-|-Xaa.</text>
        <dbReference type="EC" id="3.4.21.4"/>
    </reaction>
</comment>
<dbReference type="InterPro" id="IPR001254">
    <property type="entry name" value="Trypsin_dom"/>
</dbReference>
<keyword evidence="2" id="KW-0964">Secreted</keyword>
<protein>
    <recommendedName>
        <fullName evidence="8">trypsin</fullName>
        <ecNumber evidence="8">3.4.21.4</ecNumber>
    </recommendedName>
</protein>
<organism evidence="12 13">
    <name type="scientific">Parnassius apollo</name>
    <name type="common">Apollo butterfly</name>
    <name type="synonym">Papilio apollo</name>
    <dbReference type="NCBI Taxonomy" id="110799"/>
    <lineage>
        <taxon>Eukaryota</taxon>
        <taxon>Metazoa</taxon>
        <taxon>Ecdysozoa</taxon>
        <taxon>Arthropoda</taxon>
        <taxon>Hexapoda</taxon>
        <taxon>Insecta</taxon>
        <taxon>Pterygota</taxon>
        <taxon>Neoptera</taxon>
        <taxon>Endopterygota</taxon>
        <taxon>Lepidoptera</taxon>
        <taxon>Glossata</taxon>
        <taxon>Ditrysia</taxon>
        <taxon>Papilionoidea</taxon>
        <taxon>Papilionidae</taxon>
        <taxon>Parnassiinae</taxon>
        <taxon>Parnassini</taxon>
        <taxon>Parnassius</taxon>
        <taxon>Parnassius</taxon>
    </lineage>
</organism>
<sequence length="404" mass="44303">MRCNNVMFAALLFLVVQDVSAQKNEGDSCVEEHTNIVGRCTRPEQCKAAEDDFQLNGIRPTFCEYTFQQVLVCCRDGSSILQTAGDRRKEAGTVWGVAESLADKRRVSERKCEEYSRAVVQKVDYTALLPDPGTMSLSAANCDYTGVELIVGGEDANQGEFPHMAAIGWVDYDDGYTFSCGGSLISSKFVLTAGHCVSNPRARYRTPAIVRLGDQNLDPAVKDGANPVEVPIKTIHKHPDYMPPKRYNDIALLELAADVDFENSVRPACLWSRPDFGNHTKAFATGWGSTDPRTNRPAKELQKVSLSLLNNEYCDKLLTDGRNRLWSGFAASQLCAGELRGGKDTCQGDSGSPLQVASSDNQCIFHVIGVTSFGRLCAQSGQPAVYTRVSSYLDWIESVVWPGE</sequence>
<evidence type="ECO:0000256" key="6">
    <source>
        <dbReference type="ARBA" id="ARBA00023157"/>
    </source>
</evidence>
<keyword evidence="5 9" id="KW-0720">Serine protease</keyword>
<name>A0A8S3X4B5_PARAO</name>